<keyword evidence="2 4" id="KW-0474">Menaquinone biosynthesis</keyword>
<evidence type="ECO:0000256" key="1">
    <source>
        <dbReference type="ARBA" id="ARBA00004863"/>
    </source>
</evidence>
<dbReference type="InterPro" id="IPR030868">
    <property type="entry name" value="MqnA"/>
</dbReference>
<dbReference type="Proteomes" id="UP000786183">
    <property type="component" value="Unassembled WGS sequence"/>
</dbReference>
<keyword evidence="3 4" id="KW-0456">Lyase</keyword>
<protein>
    <recommendedName>
        <fullName evidence="4">Chorismate dehydratase</fullName>
        <ecNumber evidence="4">4.2.1.151</ecNumber>
    </recommendedName>
    <alternativeName>
        <fullName evidence="4">Menaquinone biosynthetic enzyme MqnA</fullName>
    </alternativeName>
</protein>
<dbReference type="Pfam" id="PF02621">
    <property type="entry name" value="VitK2_biosynth"/>
    <property type="match status" value="2"/>
</dbReference>
<comment type="catalytic activity">
    <reaction evidence="4">
        <text>chorismate = 3-[(1-carboxyvinyl)-oxy]benzoate + H2O</text>
        <dbReference type="Rhea" id="RHEA:40051"/>
        <dbReference type="ChEBI" id="CHEBI:15377"/>
        <dbReference type="ChEBI" id="CHEBI:29748"/>
        <dbReference type="ChEBI" id="CHEBI:76981"/>
        <dbReference type="EC" id="4.2.1.151"/>
    </reaction>
</comment>
<comment type="function">
    <text evidence="4">Catalyzes the dehydration of chorismate into 3-[(1-carboxyvinyl)oxy]benzoate, a step in the biosynthesis of menaquinone (MK, vitamin K2).</text>
</comment>
<dbReference type="EMBL" id="JACGBB010000003">
    <property type="protein sequence ID" value="MBZ7986967.1"/>
    <property type="molecule type" value="Genomic_DNA"/>
</dbReference>
<dbReference type="EC" id="4.2.1.151" evidence="4"/>
<evidence type="ECO:0000313" key="6">
    <source>
        <dbReference type="Proteomes" id="UP000786183"/>
    </source>
</evidence>
<proteinExistence type="inferred from homology"/>
<comment type="pathway">
    <text evidence="1 4">Quinol/quinone metabolism; menaquinone biosynthesis.</text>
</comment>
<evidence type="ECO:0000256" key="2">
    <source>
        <dbReference type="ARBA" id="ARBA00022428"/>
    </source>
</evidence>
<dbReference type="PANTHER" id="PTHR37690">
    <property type="entry name" value="CHORISMATE DEHYDRATASE"/>
    <property type="match status" value="1"/>
</dbReference>
<dbReference type="HAMAP" id="MF_00995">
    <property type="entry name" value="MqnA"/>
    <property type="match status" value="1"/>
</dbReference>
<dbReference type="SUPFAM" id="SSF53850">
    <property type="entry name" value="Periplasmic binding protein-like II"/>
    <property type="match status" value="1"/>
</dbReference>
<name>A0ABS7WRK5_9BACT</name>
<dbReference type="InterPro" id="IPR003773">
    <property type="entry name" value="Menaquinone_biosynth"/>
</dbReference>
<evidence type="ECO:0000256" key="4">
    <source>
        <dbReference type="HAMAP-Rule" id="MF_00995"/>
    </source>
</evidence>
<evidence type="ECO:0000256" key="3">
    <source>
        <dbReference type="ARBA" id="ARBA00023239"/>
    </source>
</evidence>
<organism evidence="5 6">
    <name type="scientific">Campylobacter canadensis</name>
    <dbReference type="NCBI Taxonomy" id="449520"/>
    <lineage>
        <taxon>Bacteria</taxon>
        <taxon>Pseudomonadati</taxon>
        <taxon>Campylobacterota</taxon>
        <taxon>Epsilonproteobacteria</taxon>
        <taxon>Campylobacterales</taxon>
        <taxon>Campylobacteraceae</taxon>
        <taxon>Campylobacter</taxon>
    </lineage>
</organism>
<dbReference type="PANTHER" id="PTHR37690:SF1">
    <property type="entry name" value="CHORISMATE DEHYDRATASE"/>
    <property type="match status" value="1"/>
</dbReference>
<evidence type="ECO:0000313" key="5">
    <source>
        <dbReference type="EMBL" id="MBZ7986967.1"/>
    </source>
</evidence>
<dbReference type="RefSeq" id="WP_172230507.1">
    <property type="nucleotide sequence ID" value="NZ_CP035946.1"/>
</dbReference>
<sequence length="228" mass="26858">MIFAKMDYLNNIPLNYFLKSSSLPSYVKKTLDYKKDVPAKLNKALERRKIDAAIISSIKSSHKKYKNLNIGICANKKVLSVLVDTKEQSSLDIESATSNALAKVLKQKGKVIMGDKALKYYLDSENKEHLVDLCQEWYKKTSLPFMFARFSYTKCNKKTLSLLKLFIKKNTFKNQRVKIPNYILDYYSKSRKIHKKDIKKYLELIYYKIGKKELKAFRLYEKYNKYYS</sequence>
<comment type="caution">
    <text evidence="5">The sequence shown here is derived from an EMBL/GenBank/DDBJ whole genome shotgun (WGS) entry which is preliminary data.</text>
</comment>
<reference evidence="5 6" key="1">
    <citation type="submission" date="2020-07" db="EMBL/GenBank/DDBJ databases">
        <title>Transfer of Campylobacter canadensis to the novel genus Avispirillum gen. nov., that also includes two novel species recovered from migratory waterfowl: Avispirillum anseris sp. nov. and Avispirillum brantae sp. nov.</title>
        <authorList>
            <person name="Miller W.G."/>
            <person name="Chapman M.H."/>
            <person name="Yee E."/>
            <person name="Inglis G.D."/>
        </authorList>
    </citation>
    <scope>NUCLEOTIDE SEQUENCE [LARGE SCALE GENOMIC DNA]</scope>
    <source>
        <strain evidence="5 6">L283</strain>
    </source>
</reference>
<dbReference type="Gene3D" id="3.40.190.10">
    <property type="entry name" value="Periplasmic binding protein-like II"/>
    <property type="match status" value="2"/>
</dbReference>
<accession>A0ABS7WRK5</accession>
<gene>
    <name evidence="4" type="primary">mqnA</name>
    <name evidence="5" type="ORF">AVCANL283_02385</name>
</gene>
<keyword evidence="6" id="KW-1185">Reference proteome</keyword>
<comment type="similarity">
    <text evidence="4">Belongs to the MqnA/MqnD family. MqnA subfamily.</text>
</comment>